<evidence type="ECO:0000313" key="2">
    <source>
        <dbReference type="EMBL" id="EPE24564.1"/>
    </source>
</evidence>
<dbReference type="SMART" id="SM00256">
    <property type="entry name" value="FBOX"/>
    <property type="match status" value="1"/>
</dbReference>
<reference evidence="2 3" key="1">
    <citation type="journal article" date="2013" name="BMC Genomics">
        <title>Genomics-driven discovery of the pneumocandin biosynthetic gene cluster in the fungus Glarea lozoyensis.</title>
        <authorList>
            <person name="Chen L."/>
            <person name="Yue Q."/>
            <person name="Zhang X."/>
            <person name="Xiang M."/>
            <person name="Wang C."/>
            <person name="Li S."/>
            <person name="Che Y."/>
            <person name="Ortiz-Lopez F.J."/>
            <person name="Bills G.F."/>
            <person name="Liu X."/>
            <person name="An Z."/>
        </authorList>
    </citation>
    <scope>NUCLEOTIDE SEQUENCE [LARGE SCALE GENOMIC DNA]</scope>
    <source>
        <strain evidence="3">ATCC 20868 / MF5171</strain>
    </source>
</reference>
<dbReference type="InterPro" id="IPR039719">
    <property type="entry name" value="FBXO28"/>
</dbReference>
<name>S3CGZ5_GLAL2</name>
<dbReference type="Gene3D" id="1.20.1280.50">
    <property type="match status" value="1"/>
</dbReference>
<keyword evidence="3" id="KW-1185">Reference proteome</keyword>
<dbReference type="PANTHER" id="PTHR13252">
    <property type="entry name" value="F-BOX ONLY PROTEIN 28"/>
    <property type="match status" value="1"/>
</dbReference>
<protein>
    <submittedName>
        <fullName evidence="2">F-box</fullName>
    </submittedName>
</protein>
<dbReference type="GeneID" id="19467465"/>
<dbReference type="InterPro" id="IPR001810">
    <property type="entry name" value="F-box_dom"/>
</dbReference>
<dbReference type="EMBL" id="KE145373">
    <property type="protein sequence ID" value="EPE24564.1"/>
    <property type="molecule type" value="Genomic_DNA"/>
</dbReference>
<dbReference type="HOGENOM" id="CLU_030037_0_0_1"/>
<dbReference type="eggNOG" id="ENOG502S0AR">
    <property type="taxonomic scope" value="Eukaryota"/>
</dbReference>
<dbReference type="GO" id="GO:0000209">
    <property type="term" value="P:protein polyubiquitination"/>
    <property type="evidence" value="ECO:0007669"/>
    <property type="project" value="TreeGrafter"/>
</dbReference>
<dbReference type="PROSITE" id="PS50181">
    <property type="entry name" value="FBOX"/>
    <property type="match status" value="1"/>
</dbReference>
<dbReference type="Pfam" id="PF12937">
    <property type="entry name" value="F-box-like"/>
    <property type="match status" value="1"/>
</dbReference>
<dbReference type="OrthoDB" id="3219396at2759"/>
<dbReference type="OMA" id="DRRFFPR"/>
<dbReference type="AlphaFoldDB" id="S3CGZ5"/>
<proteinExistence type="predicted"/>
<feature type="domain" description="F-box" evidence="1">
    <location>
        <begin position="1"/>
        <end position="44"/>
    </location>
</feature>
<organism evidence="2 3">
    <name type="scientific">Glarea lozoyensis (strain ATCC 20868 / MF5171)</name>
    <dbReference type="NCBI Taxonomy" id="1116229"/>
    <lineage>
        <taxon>Eukaryota</taxon>
        <taxon>Fungi</taxon>
        <taxon>Dikarya</taxon>
        <taxon>Ascomycota</taxon>
        <taxon>Pezizomycotina</taxon>
        <taxon>Leotiomycetes</taxon>
        <taxon>Helotiales</taxon>
        <taxon>Helotiaceae</taxon>
        <taxon>Glarea</taxon>
    </lineage>
</organism>
<dbReference type="RefSeq" id="XP_008088652.1">
    <property type="nucleotide sequence ID" value="XM_008090461.1"/>
</dbReference>
<evidence type="ECO:0000313" key="3">
    <source>
        <dbReference type="Proteomes" id="UP000016922"/>
    </source>
</evidence>
<dbReference type="KEGG" id="glz:GLAREA_08416"/>
<gene>
    <name evidence="2" type="ORF">GLAREA_08416</name>
</gene>
<accession>S3CGZ5</accession>
<dbReference type="SUPFAM" id="SSF81383">
    <property type="entry name" value="F-box domain"/>
    <property type="match status" value="1"/>
</dbReference>
<dbReference type="PANTHER" id="PTHR13252:SF9">
    <property type="entry name" value="F-BOX ONLY PROTEIN 28"/>
    <property type="match status" value="1"/>
</dbReference>
<evidence type="ECO:0000259" key="1">
    <source>
        <dbReference type="PROSITE" id="PS50181"/>
    </source>
</evidence>
<dbReference type="InterPro" id="IPR036047">
    <property type="entry name" value="F-box-like_dom_sf"/>
</dbReference>
<dbReference type="Proteomes" id="UP000016922">
    <property type="component" value="Unassembled WGS sequence"/>
</dbReference>
<dbReference type="STRING" id="1116229.S3CGZ5"/>
<sequence length="646" mass="72190">MENLPAEIILYCCKFLEPHEIVTLQHVCRKFLLIARDDALWRQQCFEKSSFVERLRRRREILADDSFQEPRFQNLARALASGNGLDSGDSRLTEPRQVARDLKEQSNERIRILANWDPSYPDEKVRWYDEFIARHAPITTNWLQQPRNLESSQREHLEIRGMGLYTEPGDSESSLVVSPLDDGSVCLWSLVDPRGRKGSIIARSRPGILFSSEISQKQTQAPKLITPGVTECVSVDSIRKIAYIAVQNDLVEVDLQTLSSVGRETFPFAITALSEAKYPVPLTVGTNLALYLHDPRTRTSSGHLASDNDRLDSYAATFPSTKSTKSSSFRNLLNPEPSPVYAHLSETGPLSILHLPSSGNEWDGNGEIYVAGRFSSILNYDRRYFPKLRGTIHSGARLCSMTSLPYPFASMEKDLARRGELSIEQLWEAKTRPGKTLIACGEYNSKGSLEMYGLSPIPHLTTVSSDVKAGGLQNSVMKNRQTSSSSKLLSVSNHGTRIVISDGSGNLKWLERDGFTEARKWNIAHDSVEAPQGIFGTVGDSYMNSGSGDIVIKMSNTLQSGQSDRPVNEDNLLLWTGEKIGLLNFSSKPGFNSESFEEKAPRTQEEARIEREEQTYSQTMRQALEKNADEVRFMRGLGLGIRGSQS</sequence>